<evidence type="ECO:0000313" key="2">
    <source>
        <dbReference type="EMBL" id="MBC5665304.1"/>
    </source>
</evidence>
<gene>
    <name evidence="2" type="ORF">H8S07_08435</name>
</gene>
<accession>A0ABR7EVC6</accession>
<feature type="compositionally biased region" description="Basic residues" evidence="1">
    <location>
        <begin position="46"/>
        <end position="55"/>
    </location>
</feature>
<comment type="caution">
    <text evidence="2">The sequence shown here is derived from an EMBL/GenBank/DDBJ whole genome shotgun (WGS) entry which is preliminary data.</text>
</comment>
<evidence type="ECO:0000313" key="3">
    <source>
        <dbReference type="Proteomes" id="UP000647235"/>
    </source>
</evidence>
<dbReference type="EMBL" id="JACOOY010000009">
    <property type="protein sequence ID" value="MBC5665304.1"/>
    <property type="molecule type" value="Genomic_DNA"/>
</dbReference>
<organism evidence="2 3">
    <name type="scientific">Dorea hominis</name>
    <dbReference type="NCBI Taxonomy" id="2763040"/>
    <lineage>
        <taxon>Bacteria</taxon>
        <taxon>Bacillati</taxon>
        <taxon>Bacillota</taxon>
        <taxon>Clostridia</taxon>
        <taxon>Lachnospirales</taxon>
        <taxon>Lachnospiraceae</taxon>
        <taxon>Dorea</taxon>
    </lineage>
</organism>
<protein>
    <submittedName>
        <fullName evidence="2">Uncharacterized protein</fullName>
    </submittedName>
</protein>
<feature type="region of interest" description="Disordered" evidence="1">
    <location>
        <begin position="35"/>
        <end position="55"/>
    </location>
</feature>
<proteinExistence type="predicted"/>
<name>A0ABR7EVC6_9FIRM</name>
<sequence>MSRSSGVLFHGEMFLGTCEIQVEFNLSLALRKHQPHASPQNCAGNNKKHKKQSAL</sequence>
<evidence type="ECO:0000256" key="1">
    <source>
        <dbReference type="SAM" id="MobiDB-lite"/>
    </source>
</evidence>
<keyword evidence="3" id="KW-1185">Reference proteome</keyword>
<dbReference type="Proteomes" id="UP000647235">
    <property type="component" value="Unassembled WGS sequence"/>
</dbReference>
<reference evidence="2 3" key="1">
    <citation type="submission" date="2020-08" db="EMBL/GenBank/DDBJ databases">
        <title>Genome public.</title>
        <authorList>
            <person name="Liu C."/>
            <person name="Sun Q."/>
        </authorList>
    </citation>
    <scope>NUCLEOTIDE SEQUENCE [LARGE SCALE GENOMIC DNA]</scope>
    <source>
        <strain evidence="2 3">NSJ-36</strain>
    </source>
</reference>
<dbReference type="RefSeq" id="WP_186855843.1">
    <property type="nucleotide sequence ID" value="NZ_JACOOY010000009.1"/>
</dbReference>